<dbReference type="SMART" id="SM01126">
    <property type="entry name" value="DDE_Tnp_IS1595"/>
    <property type="match status" value="1"/>
</dbReference>
<evidence type="ECO:0000259" key="2">
    <source>
        <dbReference type="SMART" id="SM01126"/>
    </source>
</evidence>
<feature type="domain" description="ISXO2-like transposase" evidence="2">
    <location>
        <begin position="280"/>
        <end position="419"/>
    </location>
</feature>
<dbReference type="PANTHER" id="PTHR47163:SF2">
    <property type="entry name" value="SI:DKEY-17M8.2"/>
    <property type="match status" value="1"/>
</dbReference>
<gene>
    <name evidence="3" type="ORF">MEDL_37945</name>
</gene>
<evidence type="ECO:0000313" key="4">
    <source>
        <dbReference type="Proteomes" id="UP000683360"/>
    </source>
</evidence>
<keyword evidence="4" id="KW-1185">Reference proteome</keyword>
<comment type="caution">
    <text evidence="3">The sequence shown here is derived from an EMBL/GenBank/DDBJ whole genome shotgun (WGS) entry which is preliminary data.</text>
</comment>
<dbReference type="Pfam" id="PF12762">
    <property type="entry name" value="DDE_Tnp_IS1595"/>
    <property type="match status" value="1"/>
</dbReference>
<accession>A0A8S3SZ21</accession>
<dbReference type="EMBL" id="CAJPWZ010001819">
    <property type="protein sequence ID" value="CAG2224815.1"/>
    <property type="molecule type" value="Genomic_DNA"/>
</dbReference>
<dbReference type="InterPro" id="IPR053164">
    <property type="entry name" value="IS1016-like_transposase"/>
</dbReference>
<feature type="region of interest" description="Disordered" evidence="1">
    <location>
        <begin position="51"/>
        <end position="79"/>
    </location>
</feature>
<dbReference type="OrthoDB" id="6140998at2759"/>
<protein>
    <recommendedName>
        <fullName evidence="2">ISXO2-like transposase domain-containing protein</fullName>
    </recommendedName>
</protein>
<evidence type="ECO:0000256" key="1">
    <source>
        <dbReference type="SAM" id="MobiDB-lite"/>
    </source>
</evidence>
<dbReference type="Proteomes" id="UP000683360">
    <property type="component" value="Unassembled WGS sequence"/>
</dbReference>
<dbReference type="AlphaFoldDB" id="A0A8S3SZ21"/>
<proteinExistence type="predicted"/>
<dbReference type="InterPro" id="IPR024445">
    <property type="entry name" value="Tnp_ISXO2-like"/>
</dbReference>
<name>A0A8S3SZ21_MYTED</name>
<dbReference type="NCBIfam" id="NF033547">
    <property type="entry name" value="transpos_IS1595"/>
    <property type="match status" value="1"/>
</dbReference>
<reference evidence="3" key="1">
    <citation type="submission" date="2021-03" db="EMBL/GenBank/DDBJ databases">
        <authorList>
            <person name="Bekaert M."/>
        </authorList>
    </citation>
    <scope>NUCLEOTIDE SEQUENCE</scope>
</reference>
<sequence length="419" mass="48150">MGDSSSPCKDNAYMTLRKRKVIHNPKNDINEELSSDSSQFQCGQFNINTSFESDNEYDPSKSLFSMSEESDADVPDTNNNDVDFVPDIVGDLNNNNIENIIDGGENVNTRSNKKRGKYKTLNLFGLGKILTDDDSTIEFCQNSGLLPKSVKCTQCGDTLSKIYKINRSGRKRQQFRFQCNKRKCKRTNKNHIPLRKNTWFENANVSLRKSLLLIYCFVHKFPYDLAIGETSISSASDSDNEGQSNLKRRKLESSKETVNDYYNYCREICCYVVENIKPQKIGGPGLIVEIDEAKFGKRKYNRGRVVDGNWVLGGICRETKEIFLMKVEKRDKDTLIPIIEQYVEKGSTIITDCWASYKCLGKLGYQHQTVNHSENFVDPTSGACTNLIENRWWCIKRQLPTTHTRSKTFDKHLMEYMHR</sequence>
<organism evidence="3 4">
    <name type="scientific">Mytilus edulis</name>
    <name type="common">Blue mussel</name>
    <dbReference type="NCBI Taxonomy" id="6550"/>
    <lineage>
        <taxon>Eukaryota</taxon>
        <taxon>Metazoa</taxon>
        <taxon>Spiralia</taxon>
        <taxon>Lophotrochozoa</taxon>
        <taxon>Mollusca</taxon>
        <taxon>Bivalvia</taxon>
        <taxon>Autobranchia</taxon>
        <taxon>Pteriomorphia</taxon>
        <taxon>Mytilida</taxon>
        <taxon>Mytiloidea</taxon>
        <taxon>Mytilidae</taxon>
        <taxon>Mytilinae</taxon>
        <taxon>Mytilus</taxon>
    </lineage>
</organism>
<evidence type="ECO:0000313" key="3">
    <source>
        <dbReference type="EMBL" id="CAG2224815.1"/>
    </source>
</evidence>
<dbReference type="PANTHER" id="PTHR47163">
    <property type="entry name" value="DDE_TNP_IS1595 DOMAIN-CONTAINING PROTEIN"/>
    <property type="match status" value="1"/>
</dbReference>